<dbReference type="EMBL" id="BSNX01000003">
    <property type="protein sequence ID" value="GLQ71222.1"/>
    <property type="molecule type" value="Genomic_DNA"/>
</dbReference>
<dbReference type="RefSeq" id="WP_126605883.1">
    <property type="nucleotide sequence ID" value="NZ_AP025146.1"/>
</dbReference>
<comment type="caution">
    <text evidence="2">The sequence shown here is derived from an EMBL/GenBank/DDBJ whole genome shotgun (WGS) entry which is preliminary data.</text>
</comment>
<feature type="transmembrane region" description="Helical" evidence="1">
    <location>
        <begin position="81"/>
        <end position="101"/>
    </location>
</feature>
<dbReference type="Proteomes" id="UP001156690">
    <property type="component" value="Unassembled WGS sequence"/>
</dbReference>
<keyword evidence="1" id="KW-0472">Membrane</keyword>
<accession>A0AAV5NMI5</accession>
<gene>
    <name evidence="2" type="ORF">GCM10007932_05820</name>
</gene>
<proteinExistence type="predicted"/>
<evidence type="ECO:0000256" key="1">
    <source>
        <dbReference type="SAM" id="Phobius"/>
    </source>
</evidence>
<evidence type="ECO:0000313" key="2">
    <source>
        <dbReference type="EMBL" id="GLQ71222.1"/>
    </source>
</evidence>
<reference evidence="3" key="1">
    <citation type="journal article" date="2019" name="Int. J. Syst. Evol. Microbiol.">
        <title>The Global Catalogue of Microorganisms (GCM) 10K type strain sequencing project: providing services to taxonomists for standard genome sequencing and annotation.</title>
        <authorList>
            <consortium name="The Broad Institute Genomics Platform"/>
            <consortium name="The Broad Institute Genome Sequencing Center for Infectious Disease"/>
            <person name="Wu L."/>
            <person name="Ma J."/>
        </authorList>
    </citation>
    <scope>NUCLEOTIDE SEQUENCE [LARGE SCALE GENOMIC DNA]</scope>
    <source>
        <strain evidence="3">NBRC 15640</strain>
    </source>
</reference>
<keyword evidence="1" id="KW-1133">Transmembrane helix</keyword>
<name>A0AAV5NMI5_9VIBR</name>
<keyword evidence="3" id="KW-1185">Reference proteome</keyword>
<evidence type="ECO:0000313" key="3">
    <source>
        <dbReference type="Proteomes" id="UP001156690"/>
    </source>
</evidence>
<feature type="transmembrane region" description="Helical" evidence="1">
    <location>
        <begin position="44"/>
        <end position="69"/>
    </location>
</feature>
<protein>
    <submittedName>
        <fullName evidence="2">Uncharacterized protein</fullName>
    </submittedName>
</protein>
<organism evidence="2 3">
    <name type="scientific">Vibrio penaeicida</name>
    <dbReference type="NCBI Taxonomy" id="104609"/>
    <lineage>
        <taxon>Bacteria</taxon>
        <taxon>Pseudomonadati</taxon>
        <taxon>Pseudomonadota</taxon>
        <taxon>Gammaproteobacteria</taxon>
        <taxon>Vibrionales</taxon>
        <taxon>Vibrionaceae</taxon>
        <taxon>Vibrio</taxon>
    </lineage>
</organism>
<sequence length="129" mass="15282">MKQRNSEYDGGEMNLTEMTDKQLQGLNISPEMIEDRRRIELKSLWLVTLLKASWWVKNTIVFQVAWMLIVSLVPLPIEVTFIFVPYLMSLATINLLMLVVWKWPDRTEIESLIRCDIQEELHKRQSFEA</sequence>
<dbReference type="AlphaFoldDB" id="A0AAV5NMI5"/>
<keyword evidence="1" id="KW-0812">Transmembrane</keyword>